<dbReference type="AlphaFoldDB" id="K7ARP6"/>
<reference evidence="1 2" key="1">
    <citation type="journal article" date="2013" name="Genome Announc.">
        <title>Complete Genome Sequence of Glaciecola psychrophila Strain 170T.</title>
        <authorList>
            <person name="Yin J."/>
            <person name="Chen J."/>
            <person name="Liu G."/>
            <person name="Yu Y."/>
            <person name="Song L."/>
            <person name="Wang X."/>
            <person name="Qu X."/>
        </authorList>
    </citation>
    <scope>NUCLEOTIDE SEQUENCE [LARGE SCALE GENOMIC DNA]</scope>
    <source>
        <strain evidence="1 2">170</strain>
    </source>
</reference>
<name>K7ARP6_9ALTE</name>
<dbReference type="Proteomes" id="UP000011864">
    <property type="component" value="Chromosome"/>
</dbReference>
<protein>
    <submittedName>
        <fullName evidence="1">Uncharacterized protein</fullName>
    </submittedName>
</protein>
<gene>
    <name evidence="1" type="ORF">C427_2261</name>
</gene>
<accession>K7ARP6</accession>
<dbReference type="EMBL" id="CP003837">
    <property type="protein sequence ID" value="AGH44370.1"/>
    <property type="molecule type" value="Genomic_DNA"/>
</dbReference>
<evidence type="ECO:0000313" key="2">
    <source>
        <dbReference type="Proteomes" id="UP000011864"/>
    </source>
</evidence>
<keyword evidence="2" id="KW-1185">Reference proteome</keyword>
<evidence type="ECO:0000313" key="1">
    <source>
        <dbReference type="EMBL" id="AGH44370.1"/>
    </source>
</evidence>
<proteinExistence type="predicted"/>
<dbReference type="KEGG" id="gps:C427_2261"/>
<organism evidence="1 2">
    <name type="scientific">Paraglaciecola psychrophila 170</name>
    <dbReference type="NCBI Taxonomy" id="1129794"/>
    <lineage>
        <taxon>Bacteria</taxon>
        <taxon>Pseudomonadati</taxon>
        <taxon>Pseudomonadota</taxon>
        <taxon>Gammaproteobacteria</taxon>
        <taxon>Alteromonadales</taxon>
        <taxon>Alteromonadaceae</taxon>
        <taxon>Paraglaciecola</taxon>
    </lineage>
</organism>
<sequence length="39" mass="4564">MTRLCVITFIPRLSAMVENKRLKTSFFEPQLRPQLAQTV</sequence>
<dbReference type="HOGENOM" id="CLU_3314109_0_0_6"/>
<dbReference type="PATRIC" id="fig|1129794.4.peg.2238"/>